<keyword evidence="3 6" id="KW-0812">Transmembrane</keyword>
<dbReference type="InterPro" id="IPR000620">
    <property type="entry name" value="EamA_dom"/>
</dbReference>
<evidence type="ECO:0000256" key="5">
    <source>
        <dbReference type="ARBA" id="ARBA00023136"/>
    </source>
</evidence>
<feature type="transmembrane region" description="Helical" evidence="6">
    <location>
        <begin position="189"/>
        <end position="210"/>
    </location>
</feature>
<feature type="transmembrane region" description="Helical" evidence="6">
    <location>
        <begin position="44"/>
        <end position="63"/>
    </location>
</feature>
<evidence type="ECO:0000259" key="7">
    <source>
        <dbReference type="Pfam" id="PF00892"/>
    </source>
</evidence>
<comment type="similarity">
    <text evidence="2">Belongs to the EamA transporter family.</text>
</comment>
<evidence type="ECO:0000313" key="9">
    <source>
        <dbReference type="Proteomes" id="UP000298551"/>
    </source>
</evidence>
<dbReference type="AlphaFoldDB" id="A0A4D6XB78"/>
<feature type="transmembrane region" description="Helical" evidence="6">
    <location>
        <begin position="133"/>
        <end position="152"/>
    </location>
</feature>
<feature type="transmembrane region" description="Helical" evidence="6">
    <location>
        <begin position="253"/>
        <end position="270"/>
    </location>
</feature>
<evidence type="ECO:0000256" key="2">
    <source>
        <dbReference type="ARBA" id="ARBA00007362"/>
    </source>
</evidence>
<sequence>MSLSSVRSVTTWSIPLVLLELGLVFAWSSGFVGARFALDQAPPMLVVFWRSLVVLAVLAPFAWQPLLRAPPRTLWHTAGSGLLAMAGYLAGVVQGIALGVPAGLAALLADLLPLGVAVLSTCLPGRRLARGTWAGLALGLGGVLLVTADVLSLGWAPWWAYGLPLLGMLSLAIATLWQKQSRAAASLGLLPTLWMHCFASSLVFAALAAMEGGLSPMPTSGFAISVLWTALLSSLGGYGLYWACLKRSSATRVASVLYLSPAVTLGWAWAMFGDPLSWQIALGTLVSLGGVWLVIRAEARVHV</sequence>
<evidence type="ECO:0000256" key="1">
    <source>
        <dbReference type="ARBA" id="ARBA00004141"/>
    </source>
</evidence>
<proteinExistence type="inferred from homology"/>
<comment type="subcellular location">
    <subcellularLocation>
        <location evidence="1">Membrane</location>
        <topology evidence="1">Multi-pass membrane protein</topology>
    </subcellularLocation>
</comment>
<dbReference type="InterPro" id="IPR037185">
    <property type="entry name" value="EmrE-like"/>
</dbReference>
<keyword evidence="4 6" id="KW-1133">Transmembrane helix</keyword>
<dbReference type="PANTHER" id="PTHR32322:SF2">
    <property type="entry name" value="EAMA DOMAIN-CONTAINING PROTEIN"/>
    <property type="match status" value="1"/>
</dbReference>
<organism evidence="8 9">
    <name type="scientific">Pseudomonas putida</name>
    <name type="common">Arthrobacter siderocapsulatus</name>
    <dbReference type="NCBI Taxonomy" id="303"/>
    <lineage>
        <taxon>Bacteria</taxon>
        <taxon>Pseudomonadati</taxon>
        <taxon>Pseudomonadota</taxon>
        <taxon>Gammaproteobacteria</taxon>
        <taxon>Pseudomonadales</taxon>
        <taxon>Pseudomonadaceae</taxon>
        <taxon>Pseudomonas</taxon>
    </lineage>
</organism>
<feature type="domain" description="EamA" evidence="7">
    <location>
        <begin position="159"/>
        <end position="295"/>
    </location>
</feature>
<accession>A0A4D6XB78</accession>
<evidence type="ECO:0000256" key="3">
    <source>
        <dbReference type="ARBA" id="ARBA00022692"/>
    </source>
</evidence>
<dbReference type="GO" id="GO:0016020">
    <property type="term" value="C:membrane"/>
    <property type="evidence" value="ECO:0007669"/>
    <property type="project" value="UniProtKB-SubCell"/>
</dbReference>
<gene>
    <name evidence="8" type="ORF">E6B08_10365</name>
</gene>
<feature type="domain" description="EamA" evidence="7">
    <location>
        <begin position="17"/>
        <end position="147"/>
    </location>
</feature>
<evidence type="ECO:0000256" key="6">
    <source>
        <dbReference type="SAM" id="Phobius"/>
    </source>
</evidence>
<feature type="transmembrane region" description="Helical" evidence="6">
    <location>
        <begin position="12"/>
        <end position="38"/>
    </location>
</feature>
<dbReference type="EMBL" id="CP039371">
    <property type="protein sequence ID" value="QCI11748.1"/>
    <property type="molecule type" value="Genomic_DNA"/>
</dbReference>
<dbReference type="Proteomes" id="UP000298551">
    <property type="component" value="Chromosome"/>
</dbReference>
<feature type="transmembrane region" description="Helical" evidence="6">
    <location>
        <begin position="158"/>
        <end position="177"/>
    </location>
</feature>
<feature type="transmembrane region" description="Helical" evidence="6">
    <location>
        <begin position="276"/>
        <end position="295"/>
    </location>
</feature>
<protein>
    <submittedName>
        <fullName evidence="8">DMT family transporter</fullName>
    </submittedName>
</protein>
<dbReference type="InterPro" id="IPR050638">
    <property type="entry name" value="AA-Vitamin_Transporters"/>
</dbReference>
<dbReference type="OrthoDB" id="9809509at2"/>
<evidence type="ECO:0000256" key="4">
    <source>
        <dbReference type="ARBA" id="ARBA00022989"/>
    </source>
</evidence>
<evidence type="ECO:0000313" key="8">
    <source>
        <dbReference type="EMBL" id="QCI11748.1"/>
    </source>
</evidence>
<dbReference type="SUPFAM" id="SSF103481">
    <property type="entry name" value="Multidrug resistance efflux transporter EmrE"/>
    <property type="match status" value="2"/>
</dbReference>
<feature type="transmembrane region" description="Helical" evidence="6">
    <location>
        <begin position="222"/>
        <end position="241"/>
    </location>
</feature>
<name>A0A4D6XB78_PSEPU</name>
<dbReference type="Pfam" id="PF00892">
    <property type="entry name" value="EamA"/>
    <property type="match status" value="2"/>
</dbReference>
<keyword evidence="5 6" id="KW-0472">Membrane</keyword>
<reference evidence="9" key="1">
    <citation type="submission" date="2019-04" db="EMBL/GenBank/DDBJ databases">
        <title>Genome sequence of Pseudomonas putida 1290, an auxin catabolizing strain.</title>
        <authorList>
            <person name="Laird T.S."/>
            <person name="Leveau J.H.J."/>
        </authorList>
    </citation>
    <scope>NUCLEOTIDE SEQUENCE [LARGE SCALE GENOMIC DNA]</scope>
    <source>
        <strain evidence="9">1290</strain>
    </source>
</reference>
<dbReference type="PANTHER" id="PTHR32322">
    <property type="entry name" value="INNER MEMBRANE TRANSPORTER"/>
    <property type="match status" value="1"/>
</dbReference>